<keyword evidence="10" id="KW-0464">Manganese</keyword>
<evidence type="ECO:0000256" key="2">
    <source>
        <dbReference type="ARBA" id="ARBA00007092"/>
    </source>
</evidence>
<evidence type="ECO:0000313" key="14">
    <source>
        <dbReference type="RefSeq" id="XP_017323868.1"/>
    </source>
</evidence>
<dbReference type="RefSeq" id="XP_053536266.1">
    <property type="nucleotide sequence ID" value="XM_053680291.1"/>
</dbReference>
<dbReference type="InterPro" id="IPR036691">
    <property type="entry name" value="Endo/exonu/phosph_ase_sf"/>
</dbReference>
<sequence>MASLVKKRLRFVTWNTRGIKSPPQKFSDLLSSLISLKADIAFIQETHVGPTCYQILENVENWNVYFTVHSPRSKGVAILISYDVPFEYICHDEDCSGGYIVLFCRLYGELYTLVNVYNHKADKNVLARLKDYLRETAEGVLVVGGDFNTVLDPSFDRLSSAVLTKQSSLRAILEDFTISLNLRDTWSYLHSVDGGFTRRQNESHSRLDMFFMCNDAMGRVCSSKIQSNEISDHKPLVLELKVQQQTGNIIPKVALFLRETRVDEEPDRRSGKINGAEILSSIKSLIDSNQRLATMDVDYYKKFCCQLTETLKRKYNLMLKNKQVPEAYYSGDIFNVDCLIFSEILAKRLSVLITPSLKREKKAKFDILLTMTFEPGPQEIRWSFLEQTLRRLKQIQSVPPLDFSILDCLLPKVQNFSGELRRLRPGIPLTNAILNLALTQLEDLILRSETECRTSVSFHRQALLIHADQSKRGKVVRVLEKFQDDSGIRLTECHIID</sequence>
<dbReference type="GO" id="GO:0005634">
    <property type="term" value="C:nucleus"/>
    <property type="evidence" value="ECO:0007669"/>
    <property type="project" value="TreeGrafter"/>
</dbReference>
<proteinExistence type="inferred from homology"/>
<keyword evidence="4 10" id="KW-0479">Metal-binding</keyword>
<evidence type="ECO:0000256" key="6">
    <source>
        <dbReference type="ARBA" id="ARBA00022801"/>
    </source>
</evidence>
<dbReference type="GO" id="GO:0046872">
    <property type="term" value="F:metal ion binding"/>
    <property type="evidence" value="ECO:0007669"/>
    <property type="project" value="UniProtKB-KW"/>
</dbReference>
<keyword evidence="6" id="KW-0378">Hydrolase</keyword>
<dbReference type="Gene3D" id="3.60.10.10">
    <property type="entry name" value="Endonuclease/exonuclease/phosphatase"/>
    <property type="match status" value="1"/>
</dbReference>
<dbReference type="OMA" id="HKADKNV"/>
<evidence type="ECO:0000256" key="10">
    <source>
        <dbReference type="PIRSR" id="PIRSR604808-2"/>
    </source>
</evidence>
<dbReference type="STRING" id="7998.ENSIPUP00000005376"/>
<feature type="active site" description="Proton acceptor" evidence="9">
    <location>
        <position position="233"/>
    </location>
</feature>
<feature type="binding site" evidence="10">
    <location>
        <position position="232"/>
    </location>
    <ligand>
        <name>Mg(2+)</name>
        <dbReference type="ChEBI" id="CHEBI:18420"/>
        <label>1</label>
    </ligand>
</feature>
<dbReference type="GO" id="GO:0008081">
    <property type="term" value="F:phosphoric diester hydrolase activity"/>
    <property type="evidence" value="ECO:0007669"/>
    <property type="project" value="TreeGrafter"/>
</dbReference>
<dbReference type="GeneTree" id="ENSGT01120000272122"/>
<dbReference type="AlphaFoldDB" id="A0A2D0R1H9"/>
<dbReference type="GO" id="GO:0008311">
    <property type="term" value="F:double-stranded DNA 3'-5' DNA exonuclease activity"/>
    <property type="evidence" value="ECO:0007669"/>
    <property type="project" value="UniProtKB-EC"/>
</dbReference>
<accession>A0A2D0R1H9</accession>
<dbReference type="SUPFAM" id="SSF56219">
    <property type="entry name" value="DNase I-like"/>
    <property type="match status" value="1"/>
</dbReference>
<dbReference type="RefSeq" id="XP_017323868.1">
    <property type="nucleotide sequence ID" value="XM_017468379.3"/>
</dbReference>
<organism evidence="13 15">
    <name type="scientific">Ictalurus punctatus</name>
    <name type="common">Channel catfish</name>
    <name type="synonym">Silurus punctatus</name>
    <dbReference type="NCBI Taxonomy" id="7998"/>
    <lineage>
        <taxon>Eukaryota</taxon>
        <taxon>Metazoa</taxon>
        <taxon>Chordata</taxon>
        <taxon>Craniata</taxon>
        <taxon>Vertebrata</taxon>
        <taxon>Euteleostomi</taxon>
        <taxon>Actinopterygii</taxon>
        <taxon>Neopterygii</taxon>
        <taxon>Teleostei</taxon>
        <taxon>Ostariophysi</taxon>
        <taxon>Siluriformes</taxon>
        <taxon>Ictaluridae</taxon>
        <taxon>Ictalurus</taxon>
    </lineage>
</organism>
<evidence type="ECO:0000256" key="8">
    <source>
        <dbReference type="ARBA" id="ARBA00023204"/>
    </source>
</evidence>
<gene>
    <name evidence="14 15 16" type="primary">LOC108265737</name>
</gene>
<evidence type="ECO:0000256" key="1">
    <source>
        <dbReference type="ARBA" id="ARBA00000493"/>
    </source>
</evidence>
<evidence type="ECO:0000256" key="11">
    <source>
        <dbReference type="PIRSR" id="PIRSR604808-3"/>
    </source>
</evidence>
<feature type="active site" description="Proton donor/acceptor" evidence="9">
    <location>
        <position position="146"/>
    </location>
</feature>
<dbReference type="CDD" id="cd09076">
    <property type="entry name" value="L1-EN"/>
    <property type="match status" value="1"/>
</dbReference>
<evidence type="ECO:0000313" key="13">
    <source>
        <dbReference type="Proteomes" id="UP000221080"/>
    </source>
</evidence>
<dbReference type="PANTHER" id="PTHR22748">
    <property type="entry name" value="AP ENDONUCLEASE"/>
    <property type="match status" value="1"/>
</dbReference>
<evidence type="ECO:0000313" key="16">
    <source>
        <dbReference type="RefSeq" id="XP_053536266.1"/>
    </source>
</evidence>
<evidence type="ECO:0000313" key="15">
    <source>
        <dbReference type="RefSeq" id="XP_017323886.1"/>
    </source>
</evidence>
<dbReference type="EC" id="3.1.11.2" evidence="3"/>
<evidence type="ECO:0000256" key="5">
    <source>
        <dbReference type="ARBA" id="ARBA00022763"/>
    </source>
</evidence>
<name>A0A2D0R1H9_ICTPU</name>
<evidence type="ECO:0000256" key="3">
    <source>
        <dbReference type="ARBA" id="ARBA00012115"/>
    </source>
</evidence>
<keyword evidence="8" id="KW-0234">DNA repair</keyword>
<evidence type="ECO:0000259" key="12">
    <source>
        <dbReference type="Pfam" id="PF03372"/>
    </source>
</evidence>
<comment type="cofactor">
    <cofactor evidence="10">
        <name>Mg(2+)</name>
        <dbReference type="ChEBI" id="CHEBI:18420"/>
    </cofactor>
    <cofactor evidence="10">
        <name>Mn(2+)</name>
        <dbReference type="ChEBI" id="CHEBI:29035"/>
    </cofactor>
    <text evidence="10">Probably binds two magnesium or manganese ions per subunit.</text>
</comment>
<protein>
    <recommendedName>
        <fullName evidence="3">exodeoxyribonuclease III</fullName>
        <ecNumber evidence="3">3.1.11.2</ecNumber>
    </recommendedName>
</protein>
<feature type="binding site" evidence="10">
    <location>
        <position position="233"/>
    </location>
    <ligand>
        <name>Mg(2+)</name>
        <dbReference type="ChEBI" id="CHEBI:18420"/>
        <label>1</label>
    </ligand>
</feature>
<dbReference type="GO" id="GO:0006284">
    <property type="term" value="P:base-excision repair"/>
    <property type="evidence" value="ECO:0007669"/>
    <property type="project" value="TreeGrafter"/>
</dbReference>
<reference evidence="14 15" key="2">
    <citation type="submission" date="2025-04" db="UniProtKB">
        <authorList>
            <consortium name="RefSeq"/>
        </authorList>
    </citation>
    <scope>IDENTIFICATION</scope>
    <source>
        <tissue evidence="14 15">Blood</tissue>
    </source>
</reference>
<feature type="site" description="Interaction with DNA substrate" evidence="11">
    <location>
        <position position="233"/>
    </location>
</feature>
<dbReference type="InterPro" id="IPR005135">
    <property type="entry name" value="Endo/exonuclease/phosphatase"/>
</dbReference>
<dbReference type="GO" id="GO:0003906">
    <property type="term" value="F:DNA-(apurinic or apyrimidinic site) endonuclease activity"/>
    <property type="evidence" value="ECO:0007669"/>
    <property type="project" value="TreeGrafter"/>
</dbReference>
<keyword evidence="7 10" id="KW-0460">Magnesium</keyword>
<reference evidence="13" key="1">
    <citation type="journal article" date="2016" name="Nat. Commun.">
        <title>The channel catfish genome sequence provides insights into the evolution of scale formation in teleosts.</title>
        <authorList>
            <person name="Liu Z."/>
            <person name="Liu S."/>
            <person name="Yao J."/>
            <person name="Bao L."/>
            <person name="Zhang J."/>
            <person name="Li Y."/>
            <person name="Jiang C."/>
            <person name="Sun L."/>
            <person name="Wang R."/>
            <person name="Zhang Y."/>
            <person name="Zhou T."/>
            <person name="Zeng Q."/>
            <person name="Fu Q."/>
            <person name="Gao S."/>
            <person name="Li N."/>
            <person name="Koren S."/>
            <person name="Jiang Y."/>
            <person name="Zimin A."/>
            <person name="Xu P."/>
            <person name="Phillippy A.M."/>
            <person name="Geng X."/>
            <person name="Song L."/>
            <person name="Sun F."/>
            <person name="Li C."/>
            <person name="Wang X."/>
            <person name="Chen A."/>
            <person name="Jin Y."/>
            <person name="Yuan Z."/>
            <person name="Yang Y."/>
            <person name="Tan S."/>
            <person name="Peatman E."/>
            <person name="Lu J."/>
            <person name="Qin Z."/>
            <person name="Dunham R."/>
            <person name="Li Z."/>
            <person name="Sonstegard T."/>
            <person name="Feng J."/>
            <person name="Danzmann R.G."/>
            <person name="Schroeder S."/>
            <person name="Scheffler B."/>
            <person name="Duke M.V."/>
            <person name="Ballard L."/>
            <person name="Kucuktas H."/>
            <person name="Kaltenboeck L."/>
            <person name="Liu H."/>
            <person name="Armbruster J."/>
            <person name="Xie Y."/>
            <person name="Kirby M.L."/>
            <person name="Tian Y."/>
            <person name="Flanagan M.E."/>
            <person name="Mu W."/>
            <person name="Waldbieser G.C."/>
        </authorList>
    </citation>
    <scope>NUCLEOTIDE SEQUENCE [LARGE SCALE GENOMIC DNA]</scope>
    <source>
        <strain evidence="13">SDA103</strain>
    </source>
</reference>
<feature type="binding site" evidence="10">
    <location>
        <position position="148"/>
    </location>
    <ligand>
        <name>Mg(2+)</name>
        <dbReference type="ChEBI" id="CHEBI:18420"/>
        <label>1</label>
    </ligand>
</feature>
<comment type="similarity">
    <text evidence="2">Belongs to the DNA repair enzymes AP/ExoA family.</text>
</comment>
<keyword evidence="13" id="KW-1185">Reference proteome</keyword>
<dbReference type="RefSeq" id="XP_017323886.1">
    <property type="nucleotide sequence ID" value="XM_017468397.3"/>
</dbReference>
<keyword evidence="5" id="KW-0227">DNA damage</keyword>
<dbReference type="Pfam" id="PF03372">
    <property type="entry name" value="Exo_endo_phos"/>
    <property type="match status" value="1"/>
</dbReference>
<dbReference type="OrthoDB" id="8961218at2759"/>
<feature type="site" description="Transition state stabilizer" evidence="11">
    <location>
        <position position="148"/>
    </location>
</feature>
<feature type="binding site" evidence="10">
    <location>
        <position position="146"/>
    </location>
    <ligand>
        <name>Mg(2+)</name>
        <dbReference type="ChEBI" id="CHEBI:18420"/>
        <label>1</label>
    </ligand>
</feature>
<dbReference type="PANTHER" id="PTHR22748:SF26">
    <property type="entry name" value="ENDONUCLEASE_EXONUCLEASE_PHOSPHATASE DOMAIN-CONTAINING PROTEIN"/>
    <property type="match status" value="1"/>
</dbReference>
<evidence type="ECO:0000256" key="9">
    <source>
        <dbReference type="PIRSR" id="PIRSR604808-1"/>
    </source>
</evidence>
<feature type="binding site" evidence="10">
    <location>
        <position position="45"/>
    </location>
    <ligand>
        <name>Mg(2+)</name>
        <dbReference type="ChEBI" id="CHEBI:18420"/>
        <label>1</label>
    </ligand>
</feature>
<dbReference type="GeneID" id="108265737"/>
<dbReference type="KEGG" id="ipu:108265737"/>
<dbReference type="Proteomes" id="UP000221080">
    <property type="component" value="Chromosome 1"/>
</dbReference>
<evidence type="ECO:0000256" key="7">
    <source>
        <dbReference type="ARBA" id="ARBA00022842"/>
    </source>
</evidence>
<dbReference type="InterPro" id="IPR004808">
    <property type="entry name" value="AP_endonuc_1"/>
</dbReference>
<evidence type="ECO:0000256" key="4">
    <source>
        <dbReference type="ARBA" id="ARBA00022723"/>
    </source>
</evidence>
<feature type="binding site" evidence="10">
    <location>
        <position position="15"/>
    </location>
    <ligand>
        <name>Mg(2+)</name>
        <dbReference type="ChEBI" id="CHEBI:18420"/>
        <label>1</label>
    </ligand>
</feature>
<feature type="active site" evidence="9">
    <location>
        <position position="117"/>
    </location>
</feature>
<feature type="domain" description="Endonuclease/exonuclease/phosphatase" evidence="12">
    <location>
        <begin position="12"/>
        <end position="233"/>
    </location>
</feature>
<comment type="catalytic activity">
    <reaction evidence="1">
        <text>Exonucleolytic cleavage in the 3'- to 5'-direction to yield nucleoside 5'-phosphates.</text>
        <dbReference type="EC" id="3.1.11.2"/>
    </reaction>
</comment>
<feature type="site" description="Important for catalytic activity" evidence="11">
    <location>
        <position position="208"/>
    </location>
</feature>